<dbReference type="InterPro" id="IPR004358">
    <property type="entry name" value="Sig_transdc_His_kin-like_C"/>
</dbReference>
<sequence length="434" mass="49122">MDSNAQLTHNLMRELEETRRQLYEAREIIEAIRTGQVDALVVQNGSIHELYTLKTADHAYRVFIEKMTEGALTLSPNGIILYANSRFSDMIGLPLSTIIGLPFEQFIAENDRPFYRKLFKLSWKGDAKGEVDIFYKHHRTPVQLSLTALELAEGTSLSIIITDLTLQKATQRKLEENNRQLEHLNHTLEDSNHDLQQFASVASHDLQEPLRKIQIFSNLLRIKSADNLTNDEIAYLEKIIGSADRMKSLIIEILNYSRLSADDSEFLPTDLNLVLKELLEDFELLIADKKAKVLNYGLPVLEVNRGQIRQVFQNLISNALKFSKNDMPPVIEIRSKWLADKSFTSSEQETGPFCLLTISDNGIGFDEKYATIVFSLFQRLHPKDSFEGTGIGLAITKKIIEKHHGLIQVKSAVGVGTQFMIILPLKQIANGQSS</sequence>
<dbReference type="CDD" id="cd00082">
    <property type="entry name" value="HisKA"/>
    <property type="match status" value="1"/>
</dbReference>
<dbReference type="InterPro" id="IPR036097">
    <property type="entry name" value="HisK_dim/P_sf"/>
</dbReference>
<dbReference type="SMART" id="SM00388">
    <property type="entry name" value="HisKA"/>
    <property type="match status" value="1"/>
</dbReference>
<dbReference type="PANTHER" id="PTHR43304">
    <property type="entry name" value="PHYTOCHROME-LIKE PROTEIN CPH1"/>
    <property type="match status" value="1"/>
</dbReference>
<evidence type="ECO:0000256" key="2">
    <source>
        <dbReference type="ARBA" id="ARBA00012438"/>
    </source>
</evidence>
<keyword evidence="4" id="KW-0808">Transferase</keyword>
<dbReference type="SUPFAM" id="SSF55874">
    <property type="entry name" value="ATPase domain of HSP90 chaperone/DNA topoisomerase II/histidine kinase"/>
    <property type="match status" value="1"/>
</dbReference>
<dbReference type="Gene3D" id="3.30.450.20">
    <property type="entry name" value="PAS domain"/>
    <property type="match status" value="1"/>
</dbReference>
<dbReference type="SMART" id="SM00091">
    <property type="entry name" value="PAS"/>
    <property type="match status" value="1"/>
</dbReference>
<dbReference type="InterPro" id="IPR003594">
    <property type="entry name" value="HATPase_dom"/>
</dbReference>
<dbReference type="InterPro" id="IPR000014">
    <property type="entry name" value="PAS"/>
</dbReference>
<accession>A0A4V4H1I3</accession>
<dbReference type="InterPro" id="IPR035965">
    <property type="entry name" value="PAS-like_dom_sf"/>
</dbReference>
<protein>
    <recommendedName>
        <fullName evidence="2">histidine kinase</fullName>
        <ecNumber evidence="2">2.7.13.3</ecNumber>
    </recommendedName>
</protein>
<dbReference type="GO" id="GO:0000155">
    <property type="term" value="F:phosphorelay sensor kinase activity"/>
    <property type="evidence" value="ECO:0007669"/>
    <property type="project" value="InterPro"/>
</dbReference>
<dbReference type="InterPro" id="IPR036890">
    <property type="entry name" value="HATPase_C_sf"/>
</dbReference>
<dbReference type="InterPro" id="IPR003661">
    <property type="entry name" value="HisK_dim/P_dom"/>
</dbReference>
<dbReference type="Proteomes" id="UP000306918">
    <property type="component" value="Unassembled WGS sequence"/>
</dbReference>
<keyword evidence="3" id="KW-0597">Phosphoprotein</keyword>
<dbReference type="GO" id="GO:0006355">
    <property type="term" value="P:regulation of DNA-templated transcription"/>
    <property type="evidence" value="ECO:0007669"/>
    <property type="project" value="InterPro"/>
</dbReference>
<feature type="domain" description="Histidine kinase" evidence="7">
    <location>
        <begin position="201"/>
        <end position="427"/>
    </location>
</feature>
<evidence type="ECO:0000256" key="5">
    <source>
        <dbReference type="ARBA" id="ARBA00022777"/>
    </source>
</evidence>
<proteinExistence type="predicted"/>
<dbReference type="SMART" id="SM00387">
    <property type="entry name" value="HATPase_c"/>
    <property type="match status" value="1"/>
</dbReference>
<comment type="catalytic activity">
    <reaction evidence="1">
        <text>ATP + protein L-histidine = ADP + protein N-phospho-L-histidine.</text>
        <dbReference type="EC" id="2.7.13.3"/>
    </reaction>
</comment>
<reference evidence="9 10" key="1">
    <citation type="submission" date="2019-04" db="EMBL/GenBank/DDBJ databases">
        <title>Niastella caeni sp. nov., isolated from activated sludge.</title>
        <authorList>
            <person name="Sheng M."/>
        </authorList>
    </citation>
    <scope>NUCLEOTIDE SEQUENCE [LARGE SCALE GENOMIC DNA]</scope>
    <source>
        <strain evidence="9 10">HX-2-15</strain>
    </source>
</reference>
<dbReference type="AlphaFoldDB" id="A0A4V4H1I3"/>
<dbReference type="EMBL" id="STFF01000002">
    <property type="protein sequence ID" value="THU40526.1"/>
    <property type="molecule type" value="Genomic_DNA"/>
</dbReference>
<evidence type="ECO:0000259" key="7">
    <source>
        <dbReference type="PROSITE" id="PS50109"/>
    </source>
</evidence>
<evidence type="ECO:0000313" key="9">
    <source>
        <dbReference type="EMBL" id="THU40526.1"/>
    </source>
</evidence>
<keyword evidence="5" id="KW-0418">Kinase</keyword>
<organism evidence="9 10">
    <name type="scientific">Niastella caeni</name>
    <dbReference type="NCBI Taxonomy" id="2569763"/>
    <lineage>
        <taxon>Bacteria</taxon>
        <taxon>Pseudomonadati</taxon>
        <taxon>Bacteroidota</taxon>
        <taxon>Chitinophagia</taxon>
        <taxon>Chitinophagales</taxon>
        <taxon>Chitinophagaceae</taxon>
        <taxon>Niastella</taxon>
    </lineage>
</organism>
<feature type="domain" description="PAS" evidence="8">
    <location>
        <begin position="56"/>
        <end position="126"/>
    </location>
</feature>
<feature type="coiled-coil region" evidence="6">
    <location>
        <begin position="167"/>
        <end position="194"/>
    </location>
</feature>
<comment type="caution">
    <text evidence="9">The sequence shown here is derived from an EMBL/GenBank/DDBJ whole genome shotgun (WGS) entry which is preliminary data.</text>
</comment>
<evidence type="ECO:0000256" key="3">
    <source>
        <dbReference type="ARBA" id="ARBA00022553"/>
    </source>
</evidence>
<dbReference type="Gene3D" id="1.10.287.130">
    <property type="match status" value="1"/>
</dbReference>
<name>A0A4V4H1I3_9BACT</name>
<keyword evidence="10" id="KW-1185">Reference proteome</keyword>
<dbReference type="CDD" id="cd00130">
    <property type="entry name" value="PAS"/>
    <property type="match status" value="1"/>
</dbReference>
<dbReference type="PROSITE" id="PS50112">
    <property type="entry name" value="PAS"/>
    <property type="match status" value="1"/>
</dbReference>
<dbReference type="OrthoDB" id="9813151at2"/>
<dbReference type="InterPro" id="IPR052162">
    <property type="entry name" value="Sensor_kinase/Photoreceptor"/>
</dbReference>
<dbReference type="Pfam" id="PF00989">
    <property type="entry name" value="PAS"/>
    <property type="match status" value="1"/>
</dbReference>
<dbReference type="PRINTS" id="PR00344">
    <property type="entry name" value="BCTRLSENSOR"/>
</dbReference>
<evidence type="ECO:0000256" key="6">
    <source>
        <dbReference type="SAM" id="Coils"/>
    </source>
</evidence>
<dbReference type="NCBIfam" id="TIGR00229">
    <property type="entry name" value="sensory_box"/>
    <property type="match status" value="1"/>
</dbReference>
<evidence type="ECO:0000256" key="4">
    <source>
        <dbReference type="ARBA" id="ARBA00022679"/>
    </source>
</evidence>
<dbReference type="EC" id="2.7.13.3" evidence="2"/>
<dbReference type="PROSITE" id="PS50109">
    <property type="entry name" value="HIS_KIN"/>
    <property type="match status" value="1"/>
</dbReference>
<dbReference type="InterPro" id="IPR005467">
    <property type="entry name" value="His_kinase_dom"/>
</dbReference>
<dbReference type="PANTHER" id="PTHR43304:SF1">
    <property type="entry name" value="PAC DOMAIN-CONTAINING PROTEIN"/>
    <property type="match status" value="1"/>
</dbReference>
<evidence type="ECO:0000313" key="10">
    <source>
        <dbReference type="Proteomes" id="UP000306918"/>
    </source>
</evidence>
<evidence type="ECO:0000256" key="1">
    <source>
        <dbReference type="ARBA" id="ARBA00000085"/>
    </source>
</evidence>
<gene>
    <name evidence="9" type="ORF">FAM09_10330</name>
</gene>
<dbReference type="Pfam" id="PF02518">
    <property type="entry name" value="HATPase_c"/>
    <property type="match status" value="1"/>
</dbReference>
<dbReference type="Gene3D" id="3.30.565.10">
    <property type="entry name" value="Histidine kinase-like ATPase, C-terminal domain"/>
    <property type="match status" value="1"/>
</dbReference>
<dbReference type="InterPro" id="IPR013767">
    <property type="entry name" value="PAS_fold"/>
</dbReference>
<dbReference type="SUPFAM" id="SSF55785">
    <property type="entry name" value="PYP-like sensor domain (PAS domain)"/>
    <property type="match status" value="1"/>
</dbReference>
<dbReference type="SUPFAM" id="SSF47384">
    <property type="entry name" value="Homodimeric domain of signal transducing histidine kinase"/>
    <property type="match status" value="1"/>
</dbReference>
<dbReference type="Pfam" id="PF00512">
    <property type="entry name" value="HisKA"/>
    <property type="match status" value="1"/>
</dbReference>
<keyword evidence="6" id="KW-0175">Coiled coil</keyword>
<evidence type="ECO:0000259" key="8">
    <source>
        <dbReference type="PROSITE" id="PS50112"/>
    </source>
</evidence>